<sequence>MQDARTVSTNPSLFAETAEAHILKNRSDLLKERDLNNAKYKTFMKAKSEVVWKLTQVL</sequence>
<reference evidence="1" key="1">
    <citation type="journal article" date="2019" name="bioRxiv">
        <title>The Genome of the Zebra Mussel, Dreissena polymorpha: A Resource for Invasive Species Research.</title>
        <authorList>
            <person name="McCartney M.A."/>
            <person name="Auch B."/>
            <person name="Kono T."/>
            <person name="Mallez S."/>
            <person name="Zhang Y."/>
            <person name="Obille A."/>
            <person name="Becker A."/>
            <person name="Abrahante J.E."/>
            <person name="Garbe J."/>
            <person name="Badalamenti J.P."/>
            <person name="Herman A."/>
            <person name="Mangelson H."/>
            <person name="Liachko I."/>
            <person name="Sullivan S."/>
            <person name="Sone E.D."/>
            <person name="Koren S."/>
            <person name="Silverstein K.A.T."/>
            <person name="Beckman K.B."/>
            <person name="Gohl D.M."/>
        </authorList>
    </citation>
    <scope>NUCLEOTIDE SEQUENCE</scope>
    <source>
        <strain evidence="1">Duluth1</strain>
        <tissue evidence="1">Whole animal</tissue>
    </source>
</reference>
<gene>
    <name evidence="1" type="ORF">DPMN_102826</name>
    <name evidence="2" type="ORF">DPMN_107501</name>
</gene>
<keyword evidence="3" id="KW-1185">Reference proteome</keyword>
<evidence type="ECO:0000313" key="1">
    <source>
        <dbReference type="EMBL" id="KAH3829600.1"/>
    </source>
</evidence>
<evidence type="ECO:0000313" key="2">
    <source>
        <dbReference type="EMBL" id="KAH3834182.1"/>
    </source>
</evidence>
<organism evidence="1 3">
    <name type="scientific">Dreissena polymorpha</name>
    <name type="common">Zebra mussel</name>
    <name type="synonym">Mytilus polymorpha</name>
    <dbReference type="NCBI Taxonomy" id="45954"/>
    <lineage>
        <taxon>Eukaryota</taxon>
        <taxon>Metazoa</taxon>
        <taxon>Spiralia</taxon>
        <taxon>Lophotrochozoa</taxon>
        <taxon>Mollusca</taxon>
        <taxon>Bivalvia</taxon>
        <taxon>Autobranchia</taxon>
        <taxon>Heteroconchia</taxon>
        <taxon>Euheterodonta</taxon>
        <taxon>Imparidentia</taxon>
        <taxon>Neoheterodontei</taxon>
        <taxon>Myida</taxon>
        <taxon>Dreissenoidea</taxon>
        <taxon>Dreissenidae</taxon>
        <taxon>Dreissena</taxon>
    </lineage>
</organism>
<accession>A0A9D4H6W9</accession>
<name>A0A9D4H6W9_DREPO</name>
<dbReference type="AlphaFoldDB" id="A0A9D4H6W9"/>
<comment type="caution">
    <text evidence="1">The sequence shown here is derived from an EMBL/GenBank/DDBJ whole genome shotgun (WGS) entry which is preliminary data.</text>
</comment>
<proteinExistence type="predicted"/>
<evidence type="ECO:0000313" key="3">
    <source>
        <dbReference type="Proteomes" id="UP000828390"/>
    </source>
</evidence>
<protein>
    <submittedName>
        <fullName evidence="1">Uncharacterized protein</fullName>
    </submittedName>
</protein>
<dbReference type="EMBL" id="JAIWYP010000004">
    <property type="protein sequence ID" value="KAH3834182.1"/>
    <property type="molecule type" value="Genomic_DNA"/>
</dbReference>
<dbReference type="Proteomes" id="UP000828390">
    <property type="component" value="Unassembled WGS sequence"/>
</dbReference>
<dbReference type="EMBL" id="JAIWYP010000004">
    <property type="protein sequence ID" value="KAH3829600.1"/>
    <property type="molecule type" value="Genomic_DNA"/>
</dbReference>
<reference evidence="1" key="2">
    <citation type="submission" date="2020-11" db="EMBL/GenBank/DDBJ databases">
        <authorList>
            <person name="McCartney M.A."/>
            <person name="Auch B."/>
            <person name="Kono T."/>
            <person name="Mallez S."/>
            <person name="Becker A."/>
            <person name="Gohl D.M."/>
            <person name="Silverstein K.A.T."/>
            <person name="Koren S."/>
            <person name="Bechman K.B."/>
            <person name="Herman A."/>
            <person name="Abrahante J.E."/>
            <person name="Garbe J."/>
        </authorList>
    </citation>
    <scope>NUCLEOTIDE SEQUENCE</scope>
    <source>
        <strain evidence="1">Duluth1</strain>
        <tissue evidence="1">Whole animal</tissue>
    </source>
</reference>